<dbReference type="EMBL" id="JADOEL010000023">
    <property type="protein sequence ID" value="MBF8179650.1"/>
    <property type="molecule type" value="Genomic_DNA"/>
</dbReference>
<comment type="caution">
    <text evidence="1">The sequence shown here is derived from an EMBL/GenBank/DDBJ whole genome shotgun (WGS) entry which is preliminary data.</text>
</comment>
<accession>A0ABS0EXS4</accession>
<gene>
    <name evidence="1" type="ORF">IXC47_18365</name>
</gene>
<name>A0ABS0EXS4_9BURK</name>
<dbReference type="RefSeq" id="WP_195876633.1">
    <property type="nucleotide sequence ID" value="NZ_JADOEL010000023.1"/>
</dbReference>
<evidence type="ECO:0000313" key="2">
    <source>
        <dbReference type="Proteomes" id="UP000657372"/>
    </source>
</evidence>
<protein>
    <submittedName>
        <fullName evidence="1">Uncharacterized protein</fullName>
    </submittedName>
</protein>
<evidence type="ECO:0000313" key="1">
    <source>
        <dbReference type="EMBL" id="MBF8179650.1"/>
    </source>
</evidence>
<keyword evidence="2" id="KW-1185">Reference proteome</keyword>
<proteinExistence type="predicted"/>
<sequence length="569" mass="62810">MALTPEQEAVKRASQKGQKALAELDRSTLRKLQDLYGVAMEDIRQALIAVAGSAGMIGISNMGLILMQIRSRLENVSAERNHMLDQGLTKAAEIGTTPFVTTVPPATLQEVRSEAVQYVRDFAGTDKLKLSDRIWRIDRHAQEIVEQSVRNSVMRGQGASQAASDFLARGIPVPAEIGLAQKAATATEIGKTVETHLLTGKGTPVDNAMRVMRTEINRSHTRAYQQGAAADPASVGTRFLLSPRHPRVDICDMHARANLFGLGAGVYPHGRSPLPAHPNTLSFEVIVYRDEVSAADRQGKQTVIEFLEKVPSKDRKGILGANKNEAFEAGKLTKGMVRSRWGDVRRRIGWQEDYRDTVSRRHFNQRVTFPDGVPELRIKGNRLTETQIASLTGAPDGAKIKMDPYGDGPTLRISHPFYAHDSKRSFIRTEGGGMALSNDLLMLNHKKAPRGLGLRIFTTQALQAKELGFESIEIFAARGQGMNGYHTWPQYGANAKLPKDILELLPDGLKGATDLLELVKTEAGRAFWREEGYSIECSFDLTEGSRSWQQLIKQVTAKKISLKKWTGLI</sequence>
<organism evidence="1 2">
    <name type="scientific">Herminiimonas contaminans</name>
    <dbReference type="NCBI Taxonomy" id="1111140"/>
    <lineage>
        <taxon>Bacteria</taxon>
        <taxon>Pseudomonadati</taxon>
        <taxon>Pseudomonadota</taxon>
        <taxon>Betaproteobacteria</taxon>
        <taxon>Burkholderiales</taxon>
        <taxon>Oxalobacteraceae</taxon>
        <taxon>Herminiimonas</taxon>
    </lineage>
</organism>
<reference evidence="1 2" key="1">
    <citation type="submission" date="2020-11" db="EMBL/GenBank/DDBJ databases">
        <title>WGS of Herminiimonas contaminans strain Marseille-Q4544 isolated from planarians Schmidtea mediterranea.</title>
        <authorList>
            <person name="Kangale L."/>
        </authorList>
    </citation>
    <scope>NUCLEOTIDE SEQUENCE [LARGE SCALE GENOMIC DNA]</scope>
    <source>
        <strain evidence="1 2">Marseille-Q4544</strain>
    </source>
</reference>
<dbReference type="Proteomes" id="UP000657372">
    <property type="component" value="Unassembled WGS sequence"/>
</dbReference>